<dbReference type="NCBIfam" id="TIGR02595">
    <property type="entry name" value="PEP_CTERM"/>
    <property type="match status" value="1"/>
</dbReference>
<dbReference type="Pfam" id="PF07589">
    <property type="entry name" value="PEP-CTERM"/>
    <property type="match status" value="1"/>
</dbReference>
<comment type="caution">
    <text evidence="3">The sequence shown here is derived from an EMBL/GenBank/DDBJ whole genome shotgun (WGS) entry which is preliminary data.</text>
</comment>
<feature type="domain" description="Ice-binding protein C-terminal" evidence="2">
    <location>
        <begin position="133"/>
        <end position="157"/>
    </location>
</feature>
<dbReference type="OrthoDB" id="9946502at2"/>
<keyword evidence="4" id="KW-1185">Reference proteome</keyword>
<accession>A0A437RFR9</accession>
<reference evidence="3 4" key="1">
    <citation type="submission" date="2019-01" db="EMBL/GenBank/DDBJ databases">
        <authorList>
            <person name="Chen W.-M."/>
        </authorList>
    </citation>
    <scope>NUCLEOTIDE SEQUENCE [LARGE SCALE GENOMIC DNA]</scope>
    <source>
        <strain evidence="3 4">KYPY4</strain>
    </source>
</reference>
<feature type="transmembrane region" description="Helical" evidence="1">
    <location>
        <begin position="138"/>
        <end position="154"/>
    </location>
</feature>
<sequence length="158" mass="15784">MAQAGNQAAALQASGLAPVAGYTAAGASARSFFSLQPGSSVTFLGALNLGVSGNQPGLPDSYLTTELFGYATGLLSAGGMSDSREIGNATAAYTPGAYSFGETALLSVTVINDSNTVYTGYLDSAVGIYAVSAVPEPGTYALLLAGVLVVGFVARRRA</sequence>
<evidence type="ECO:0000259" key="2">
    <source>
        <dbReference type="Pfam" id="PF07589"/>
    </source>
</evidence>
<dbReference type="AlphaFoldDB" id="A0A437RFR9"/>
<name>A0A437RFR9_9BURK</name>
<keyword evidence="1" id="KW-1133">Transmembrane helix</keyword>
<protein>
    <submittedName>
        <fullName evidence="3">PEP-CTERM sorting domain-containing protein</fullName>
    </submittedName>
</protein>
<dbReference type="Proteomes" id="UP000285575">
    <property type="component" value="Unassembled WGS sequence"/>
</dbReference>
<organism evidence="3 4">
    <name type="scientific">Rubrivivax rivuli</name>
    <dbReference type="NCBI Taxonomy" id="1862385"/>
    <lineage>
        <taxon>Bacteria</taxon>
        <taxon>Pseudomonadati</taxon>
        <taxon>Pseudomonadota</taxon>
        <taxon>Betaproteobacteria</taxon>
        <taxon>Burkholderiales</taxon>
        <taxon>Sphaerotilaceae</taxon>
        <taxon>Rubrivivax</taxon>
    </lineage>
</organism>
<gene>
    <name evidence="3" type="ORF">EOE66_13020</name>
</gene>
<evidence type="ECO:0000313" key="4">
    <source>
        <dbReference type="Proteomes" id="UP000285575"/>
    </source>
</evidence>
<dbReference type="InterPro" id="IPR013424">
    <property type="entry name" value="Ice-binding_C"/>
</dbReference>
<keyword evidence="1" id="KW-0812">Transmembrane</keyword>
<evidence type="ECO:0000256" key="1">
    <source>
        <dbReference type="SAM" id="Phobius"/>
    </source>
</evidence>
<dbReference type="EMBL" id="SACR01000004">
    <property type="protein sequence ID" value="RVU45617.1"/>
    <property type="molecule type" value="Genomic_DNA"/>
</dbReference>
<keyword evidence="1" id="KW-0472">Membrane</keyword>
<evidence type="ECO:0000313" key="3">
    <source>
        <dbReference type="EMBL" id="RVU45617.1"/>
    </source>
</evidence>
<proteinExistence type="predicted"/>